<feature type="transmembrane region" description="Helical" evidence="6">
    <location>
        <begin position="77"/>
        <end position="97"/>
    </location>
</feature>
<keyword evidence="6" id="KW-0812">Transmembrane</keyword>
<accession>A0A848H689</accession>
<evidence type="ECO:0000313" key="10">
    <source>
        <dbReference type="Proteomes" id="UP000541185"/>
    </source>
</evidence>
<keyword evidence="4" id="KW-0807">Transducer</keyword>
<feature type="domain" description="HAMP" evidence="8">
    <location>
        <begin position="98"/>
        <end position="150"/>
    </location>
</feature>
<dbReference type="GO" id="GO:0006935">
    <property type="term" value="P:chemotaxis"/>
    <property type="evidence" value="ECO:0007669"/>
    <property type="project" value="TreeGrafter"/>
</dbReference>
<keyword evidence="6" id="KW-1133">Transmembrane helix</keyword>
<dbReference type="CDD" id="cd11386">
    <property type="entry name" value="MCP_signal"/>
    <property type="match status" value="1"/>
</dbReference>
<dbReference type="InterPro" id="IPR004089">
    <property type="entry name" value="MCPsignal_dom"/>
</dbReference>
<dbReference type="PANTHER" id="PTHR43531:SF14">
    <property type="entry name" value="METHYL-ACCEPTING CHEMOTAXIS PROTEIN I-RELATED"/>
    <property type="match status" value="1"/>
</dbReference>
<feature type="domain" description="Methyl-accepting transducer" evidence="7">
    <location>
        <begin position="155"/>
        <end position="384"/>
    </location>
</feature>
<dbReference type="InterPro" id="IPR051310">
    <property type="entry name" value="MCP_chemotaxis"/>
</dbReference>
<dbReference type="GO" id="GO:0007165">
    <property type="term" value="P:signal transduction"/>
    <property type="evidence" value="ECO:0007669"/>
    <property type="project" value="UniProtKB-KW"/>
</dbReference>
<dbReference type="GO" id="GO:0005886">
    <property type="term" value="C:plasma membrane"/>
    <property type="evidence" value="ECO:0007669"/>
    <property type="project" value="TreeGrafter"/>
</dbReference>
<comment type="similarity">
    <text evidence="3">Belongs to the methyl-accepting chemotaxis (MCP) protein family.</text>
</comment>
<keyword evidence="10" id="KW-1185">Reference proteome</keyword>
<organism evidence="9 10">
    <name type="scientific">Ramlibacter agri</name>
    <dbReference type="NCBI Taxonomy" id="2728837"/>
    <lineage>
        <taxon>Bacteria</taxon>
        <taxon>Pseudomonadati</taxon>
        <taxon>Pseudomonadota</taxon>
        <taxon>Betaproteobacteria</taxon>
        <taxon>Burkholderiales</taxon>
        <taxon>Comamonadaceae</taxon>
        <taxon>Ramlibacter</taxon>
    </lineage>
</organism>
<keyword evidence="6" id="KW-0472">Membrane</keyword>
<sequence>MEKIASLRKRLLDVTAATAKQQGAKATAAARAESAATIDATAAPYLEAQREFAKLEQDNMTQVGADFRAQRQNLTTVVCAVVLLLLAGVVAGAAFLIRSIRRPLTQAVDMAAAIARGDLTQRGDASRGDEFGDLMRALNAMSEALSRTVGQVRSAADQIATGTNQIAIGNQDLSQRTEEQASSLQQTAASMEQMGSSVRQNADAARQATELASAASAVAAEGGTAVSQVVQTMGAISEASKRIAEITSTIDGIAFQTNILALNAAVEAARAGDQGRGFAVVAGEVRNLAHRAADASREIKDLIQDSVAKVERGSVQASDAGRTMTDIVAQVKRVNDLIGEIGAATIEQTTGIGQVGHTVTQLDQVTQQNAALVEQSAAAAASLNQQAARLVEAVGAFTLGEVQARTAIATASSSAKAVAVRAPAPRPPVRTSRPAVVSAADDPDWQQF</sequence>
<dbReference type="PANTHER" id="PTHR43531">
    <property type="entry name" value="PROTEIN ICFG"/>
    <property type="match status" value="1"/>
</dbReference>
<evidence type="ECO:0000256" key="6">
    <source>
        <dbReference type="SAM" id="Phobius"/>
    </source>
</evidence>
<proteinExistence type="inferred from homology"/>
<dbReference type="SMART" id="SM00304">
    <property type="entry name" value="HAMP"/>
    <property type="match status" value="1"/>
</dbReference>
<evidence type="ECO:0000256" key="2">
    <source>
        <dbReference type="ARBA" id="ARBA00022481"/>
    </source>
</evidence>
<keyword evidence="2" id="KW-0488">Methylation</keyword>
<dbReference type="PROSITE" id="PS50885">
    <property type="entry name" value="HAMP"/>
    <property type="match status" value="1"/>
</dbReference>
<dbReference type="CDD" id="cd06225">
    <property type="entry name" value="HAMP"/>
    <property type="match status" value="1"/>
</dbReference>
<gene>
    <name evidence="9" type="ORF">HHL11_22210</name>
</gene>
<dbReference type="AlphaFoldDB" id="A0A848H689"/>
<dbReference type="Pfam" id="PF00672">
    <property type="entry name" value="HAMP"/>
    <property type="match status" value="1"/>
</dbReference>
<evidence type="ECO:0000256" key="3">
    <source>
        <dbReference type="ARBA" id="ARBA00029447"/>
    </source>
</evidence>
<dbReference type="Proteomes" id="UP000541185">
    <property type="component" value="Unassembled WGS sequence"/>
</dbReference>
<dbReference type="PROSITE" id="PS50111">
    <property type="entry name" value="CHEMOTAXIS_TRANSDUC_2"/>
    <property type="match status" value="1"/>
</dbReference>
<name>A0A848H689_9BURK</name>
<reference evidence="9 10" key="1">
    <citation type="submission" date="2020-04" db="EMBL/GenBank/DDBJ databases">
        <title>Ramlibacter sp. G-1-2-2 isolated from soil.</title>
        <authorList>
            <person name="Dahal R.H."/>
        </authorList>
    </citation>
    <scope>NUCLEOTIDE SEQUENCE [LARGE SCALE GENOMIC DNA]</scope>
    <source>
        <strain evidence="9 10">G-1-2-2</strain>
    </source>
</reference>
<protein>
    <submittedName>
        <fullName evidence="9">HAMP domain-containing protein</fullName>
    </submittedName>
</protein>
<evidence type="ECO:0000256" key="5">
    <source>
        <dbReference type="SAM" id="MobiDB-lite"/>
    </source>
</evidence>
<comment type="caution">
    <text evidence="9">The sequence shown here is derived from an EMBL/GenBank/DDBJ whole genome shotgun (WGS) entry which is preliminary data.</text>
</comment>
<dbReference type="EMBL" id="JABBFX010000002">
    <property type="protein sequence ID" value="NML46476.1"/>
    <property type="molecule type" value="Genomic_DNA"/>
</dbReference>
<feature type="region of interest" description="Disordered" evidence="5">
    <location>
        <begin position="422"/>
        <end position="448"/>
    </location>
</feature>
<evidence type="ECO:0000259" key="8">
    <source>
        <dbReference type="PROSITE" id="PS50885"/>
    </source>
</evidence>
<dbReference type="FunFam" id="1.10.287.950:FF:000001">
    <property type="entry name" value="Methyl-accepting chemotaxis sensory transducer"/>
    <property type="match status" value="1"/>
</dbReference>
<dbReference type="InterPro" id="IPR003660">
    <property type="entry name" value="HAMP_dom"/>
</dbReference>
<comment type="subcellular location">
    <subcellularLocation>
        <location evidence="1">Membrane</location>
    </subcellularLocation>
</comment>
<feature type="compositionally biased region" description="Low complexity" evidence="5">
    <location>
        <begin position="422"/>
        <end position="438"/>
    </location>
</feature>
<evidence type="ECO:0000259" key="7">
    <source>
        <dbReference type="PROSITE" id="PS50111"/>
    </source>
</evidence>
<evidence type="ECO:0000313" key="9">
    <source>
        <dbReference type="EMBL" id="NML46476.1"/>
    </source>
</evidence>
<dbReference type="Pfam" id="PF00015">
    <property type="entry name" value="MCPsignal"/>
    <property type="match status" value="1"/>
</dbReference>
<dbReference type="Gene3D" id="1.10.287.950">
    <property type="entry name" value="Methyl-accepting chemotaxis protein"/>
    <property type="match status" value="1"/>
</dbReference>
<dbReference type="SMART" id="SM00283">
    <property type="entry name" value="MA"/>
    <property type="match status" value="1"/>
</dbReference>
<dbReference type="SUPFAM" id="SSF58104">
    <property type="entry name" value="Methyl-accepting chemotaxis protein (MCP) signaling domain"/>
    <property type="match status" value="1"/>
</dbReference>
<dbReference type="GO" id="GO:0004888">
    <property type="term" value="F:transmembrane signaling receptor activity"/>
    <property type="evidence" value="ECO:0007669"/>
    <property type="project" value="TreeGrafter"/>
</dbReference>
<evidence type="ECO:0000256" key="4">
    <source>
        <dbReference type="PROSITE-ProRule" id="PRU00284"/>
    </source>
</evidence>
<evidence type="ECO:0000256" key="1">
    <source>
        <dbReference type="ARBA" id="ARBA00004370"/>
    </source>
</evidence>